<protein>
    <submittedName>
        <fullName evidence="9">Solute carrier family 13 member 5-like isoform X1</fullName>
    </submittedName>
</protein>
<feature type="transmembrane region" description="Helical" evidence="7">
    <location>
        <begin position="47"/>
        <end position="75"/>
    </location>
</feature>
<keyword evidence="5 7" id="KW-0472">Membrane</keyword>
<name>A0ABM1RUW2_LIMPO</name>
<keyword evidence="4 7" id="KW-1133">Transmembrane helix</keyword>
<dbReference type="Proteomes" id="UP000694941">
    <property type="component" value="Unplaced"/>
</dbReference>
<evidence type="ECO:0000256" key="3">
    <source>
        <dbReference type="ARBA" id="ARBA00022692"/>
    </source>
</evidence>
<dbReference type="GeneID" id="111083163"/>
<evidence type="ECO:0000256" key="1">
    <source>
        <dbReference type="ARBA" id="ARBA00004141"/>
    </source>
</evidence>
<organism evidence="8 9">
    <name type="scientific">Limulus polyphemus</name>
    <name type="common">Atlantic horseshoe crab</name>
    <dbReference type="NCBI Taxonomy" id="6850"/>
    <lineage>
        <taxon>Eukaryota</taxon>
        <taxon>Metazoa</taxon>
        <taxon>Ecdysozoa</taxon>
        <taxon>Arthropoda</taxon>
        <taxon>Chelicerata</taxon>
        <taxon>Merostomata</taxon>
        <taxon>Xiphosura</taxon>
        <taxon>Limulidae</taxon>
        <taxon>Limulus</taxon>
    </lineage>
</organism>
<dbReference type="PANTHER" id="PTHR10283">
    <property type="entry name" value="SOLUTE CARRIER FAMILY 13 MEMBER"/>
    <property type="match status" value="1"/>
</dbReference>
<evidence type="ECO:0000256" key="6">
    <source>
        <dbReference type="SAM" id="MobiDB-lite"/>
    </source>
</evidence>
<comment type="similarity">
    <text evidence="2">Belongs to the SLC13A/DASS transporter (TC 2.A.47) family. NADC subfamily.</text>
</comment>
<evidence type="ECO:0000313" key="8">
    <source>
        <dbReference type="Proteomes" id="UP000694941"/>
    </source>
</evidence>
<feature type="transmembrane region" description="Helical" evidence="7">
    <location>
        <begin position="87"/>
        <end position="105"/>
    </location>
</feature>
<keyword evidence="3 7" id="KW-0812">Transmembrane</keyword>
<proteinExistence type="inferred from homology"/>
<accession>A0ABM1RUW2</accession>
<evidence type="ECO:0000256" key="5">
    <source>
        <dbReference type="ARBA" id="ARBA00023136"/>
    </source>
</evidence>
<dbReference type="PANTHER" id="PTHR10283:SF82">
    <property type="entry name" value="SOLUTE CARRIER FAMILY 13 MEMBER 2"/>
    <property type="match status" value="1"/>
</dbReference>
<keyword evidence="8" id="KW-1185">Reference proteome</keyword>
<gene>
    <name evidence="9" type="primary">LOC111083163</name>
</gene>
<comment type="subcellular location">
    <subcellularLocation>
        <location evidence="1">Membrane</location>
        <topology evidence="1">Multi-pass membrane protein</topology>
    </subcellularLocation>
</comment>
<evidence type="ECO:0000256" key="2">
    <source>
        <dbReference type="ARBA" id="ARBA00006772"/>
    </source>
</evidence>
<evidence type="ECO:0000256" key="4">
    <source>
        <dbReference type="ARBA" id="ARBA00022989"/>
    </source>
</evidence>
<sequence>MIQLQILAPFRSLKYSWKLLFGLTVPFLLLPLPLVIGTSVAKCAYVVLMMAAFFVVEPVPIFVTALFPVFLFPLFGILSTAEVCYPYMKDTMMMFLGGLIVAAAVEECNLHKRIALKVLLLLGTSTRWLMLGFMLTTMFLSMWISNTATTAMMVPIVEAVLWELEKDVCQTKDLISCVSDVAIQLDVVSTDVAHTSSKVKPPKSEVEKSPGDSDHV</sequence>
<dbReference type="RefSeq" id="XP_022235167.1">
    <property type="nucleotide sequence ID" value="XM_022379459.1"/>
</dbReference>
<evidence type="ECO:0000256" key="7">
    <source>
        <dbReference type="SAM" id="Phobius"/>
    </source>
</evidence>
<dbReference type="Pfam" id="PF00939">
    <property type="entry name" value="Na_sulph_symp"/>
    <property type="match status" value="1"/>
</dbReference>
<feature type="compositionally biased region" description="Basic and acidic residues" evidence="6">
    <location>
        <begin position="202"/>
        <end position="216"/>
    </location>
</feature>
<dbReference type="InterPro" id="IPR001898">
    <property type="entry name" value="SLC13A/DASS"/>
</dbReference>
<evidence type="ECO:0000313" key="9">
    <source>
        <dbReference type="RefSeq" id="XP_022235167.1"/>
    </source>
</evidence>
<feature type="region of interest" description="Disordered" evidence="6">
    <location>
        <begin position="196"/>
        <end position="216"/>
    </location>
</feature>
<feature type="transmembrane region" description="Helical" evidence="7">
    <location>
        <begin position="125"/>
        <end position="144"/>
    </location>
</feature>
<reference evidence="9" key="1">
    <citation type="submission" date="2025-08" db="UniProtKB">
        <authorList>
            <consortium name="RefSeq"/>
        </authorList>
    </citation>
    <scope>IDENTIFICATION</scope>
    <source>
        <tissue evidence="9">Muscle</tissue>
    </source>
</reference>